<keyword evidence="6 7" id="KW-0472">Membrane</keyword>
<dbReference type="Proteomes" id="UP000243887">
    <property type="component" value="Unassembled WGS sequence"/>
</dbReference>
<feature type="transmembrane region" description="Helical" evidence="7">
    <location>
        <begin position="47"/>
        <end position="64"/>
    </location>
</feature>
<dbReference type="InterPro" id="IPR007182">
    <property type="entry name" value="MnhB"/>
</dbReference>
<dbReference type="STRING" id="1150112.SAMN04487893_10256"/>
<evidence type="ECO:0000313" key="10">
    <source>
        <dbReference type="Proteomes" id="UP000243887"/>
    </source>
</evidence>
<dbReference type="OrthoDB" id="9798859at2"/>
<keyword evidence="3" id="KW-1003">Cell membrane</keyword>
<accession>A0A1I3M6M1</accession>
<dbReference type="InterPro" id="IPR050622">
    <property type="entry name" value="CPA3_antiporter_subunitB"/>
</dbReference>
<dbReference type="AlphaFoldDB" id="A0A1I3M6M1"/>
<evidence type="ECO:0000256" key="1">
    <source>
        <dbReference type="ARBA" id="ARBA00004651"/>
    </source>
</evidence>
<dbReference type="PANTHER" id="PTHR33932">
    <property type="entry name" value="NA(+)/H(+) ANTIPORTER SUBUNIT B"/>
    <property type="match status" value="1"/>
</dbReference>
<reference evidence="10" key="1">
    <citation type="submission" date="2016-10" db="EMBL/GenBank/DDBJ databases">
        <authorList>
            <person name="Varghese N."/>
            <person name="Submissions S."/>
        </authorList>
    </citation>
    <scope>NUCLEOTIDE SEQUENCE [LARGE SCALE GENOMIC DNA]</scope>
    <source>
        <strain evidence="10">DSM 26542</strain>
    </source>
</reference>
<evidence type="ECO:0000313" key="9">
    <source>
        <dbReference type="EMBL" id="SFI92641.1"/>
    </source>
</evidence>
<evidence type="ECO:0000256" key="2">
    <source>
        <dbReference type="ARBA" id="ARBA00009425"/>
    </source>
</evidence>
<dbReference type="Pfam" id="PF04039">
    <property type="entry name" value="MnhB"/>
    <property type="match status" value="1"/>
</dbReference>
<feature type="transmembrane region" description="Helical" evidence="7">
    <location>
        <begin position="85"/>
        <end position="109"/>
    </location>
</feature>
<keyword evidence="10" id="KW-1185">Reference proteome</keyword>
<proteinExistence type="inferred from homology"/>
<dbReference type="RefSeq" id="WP_090677840.1">
    <property type="nucleotide sequence ID" value="NZ_FORU01000002.1"/>
</dbReference>
<name>A0A1I3M6M1_9FLAO</name>
<keyword evidence="4 7" id="KW-0812">Transmembrane</keyword>
<organism evidence="9 10">
    <name type="scientific">Myroides guanonis</name>
    <dbReference type="NCBI Taxonomy" id="1150112"/>
    <lineage>
        <taxon>Bacteria</taxon>
        <taxon>Pseudomonadati</taxon>
        <taxon>Bacteroidota</taxon>
        <taxon>Flavobacteriia</taxon>
        <taxon>Flavobacteriales</taxon>
        <taxon>Flavobacteriaceae</taxon>
        <taxon>Myroides</taxon>
    </lineage>
</organism>
<dbReference type="EMBL" id="FORU01000002">
    <property type="protein sequence ID" value="SFI92641.1"/>
    <property type="molecule type" value="Genomic_DNA"/>
</dbReference>
<comment type="subcellular location">
    <subcellularLocation>
        <location evidence="1">Cell membrane</location>
        <topology evidence="1">Multi-pass membrane protein</topology>
    </subcellularLocation>
</comment>
<dbReference type="PANTHER" id="PTHR33932:SF4">
    <property type="entry name" value="NA(+)_H(+) ANTIPORTER SUBUNIT B"/>
    <property type="match status" value="1"/>
</dbReference>
<gene>
    <name evidence="9" type="ORF">SAMN04487893_10256</name>
</gene>
<dbReference type="GO" id="GO:0005886">
    <property type="term" value="C:plasma membrane"/>
    <property type="evidence" value="ECO:0007669"/>
    <property type="project" value="UniProtKB-SubCell"/>
</dbReference>
<dbReference type="NCBIfam" id="NF009163">
    <property type="entry name" value="PRK12509.1"/>
    <property type="match status" value="1"/>
</dbReference>
<evidence type="ECO:0000256" key="3">
    <source>
        <dbReference type="ARBA" id="ARBA00022475"/>
    </source>
</evidence>
<evidence type="ECO:0000256" key="7">
    <source>
        <dbReference type="SAM" id="Phobius"/>
    </source>
</evidence>
<evidence type="ECO:0000256" key="6">
    <source>
        <dbReference type="ARBA" id="ARBA00023136"/>
    </source>
</evidence>
<sequence length="147" mass="15961">MKKVQNSETRHLDSTILRTATNYLLPLIIMFSIFVLLRGHYLSGGGFVGGLIASIAFVLHSYAYSPKETLALFRFSPLRLIPTGLSLSILSALLPILLGLPIMTGVWFAEDVVVIGSVGSALFFDIGVYFVVIGVVLTILFTIAENV</sequence>
<evidence type="ECO:0000256" key="4">
    <source>
        <dbReference type="ARBA" id="ARBA00022692"/>
    </source>
</evidence>
<feature type="domain" description="Na+/H+ antiporter MnhB subunit-related protein" evidence="8">
    <location>
        <begin position="16"/>
        <end position="138"/>
    </location>
</feature>
<keyword evidence="5 7" id="KW-1133">Transmembrane helix</keyword>
<comment type="similarity">
    <text evidence="2">Belongs to the CPA3 antiporters (TC 2.A.63) subunit B family.</text>
</comment>
<protein>
    <submittedName>
        <fullName evidence="9">Multisubunit sodium/proton antiporter, MrpB subunit</fullName>
    </submittedName>
</protein>
<evidence type="ECO:0000259" key="8">
    <source>
        <dbReference type="Pfam" id="PF04039"/>
    </source>
</evidence>
<feature type="transmembrane region" description="Helical" evidence="7">
    <location>
        <begin position="121"/>
        <end position="144"/>
    </location>
</feature>
<evidence type="ECO:0000256" key="5">
    <source>
        <dbReference type="ARBA" id="ARBA00022989"/>
    </source>
</evidence>
<feature type="transmembrane region" description="Helical" evidence="7">
    <location>
        <begin position="21"/>
        <end position="41"/>
    </location>
</feature>